<dbReference type="Proteomes" id="UP001157114">
    <property type="component" value="Unassembled WGS sequence"/>
</dbReference>
<accession>A0ABQ6GFC1</accession>
<gene>
    <name evidence="1" type="ORF">MU1_39990</name>
</gene>
<protein>
    <submittedName>
        <fullName evidence="1">Uncharacterized protein</fullName>
    </submittedName>
</protein>
<dbReference type="EMBL" id="BSSQ01000015">
    <property type="protein sequence ID" value="GLX69654.1"/>
    <property type="molecule type" value="Genomic_DNA"/>
</dbReference>
<evidence type="ECO:0000313" key="1">
    <source>
        <dbReference type="EMBL" id="GLX69654.1"/>
    </source>
</evidence>
<comment type="caution">
    <text evidence="1">The sequence shown here is derived from an EMBL/GenBank/DDBJ whole genome shotgun (WGS) entry which is preliminary data.</text>
</comment>
<evidence type="ECO:0000313" key="2">
    <source>
        <dbReference type="Proteomes" id="UP001157114"/>
    </source>
</evidence>
<keyword evidence="2" id="KW-1185">Reference proteome</keyword>
<name>A0ABQ6GFC1_9BACL</name>
<organism evidence="1 2">
    <name type="scientific">Paenibacillus glycanilyticus</name>
    <dbReference type="NCBI Taxonomy" id="126569"/>
    <lineage>
        <taxon>Bacteria</taxon>
        <taxon>Bacillati</taxon>
        <taxon>Bacillota</taxon>
        <taxon>Bacilli</taxon>
        <taxon>Bacillales</taxon>
        <taxon>Paenibacillaceae</taxon>
        <taxon>Paenibacillus</taxon>
    </lineage>
</organism>
<reference evidence="1 2" key="1">
    <citation type="submission" date="2023-03" db="EMBL/GenBank/DDBJ databases">
        <title>Draft genome sequence of the bacteria which degrade cell wall of Tricholomamatutake.</title>
        <authorList>
            <person name="Konishi Y."/>
            <person name="Fukuta Y."/>
            <person name="Shirasaka N."/>
        </authorList>
    </citation>
    <scope>NUCLEOTIDE SEQUENCE [LARGE SCALE GENOMIC DNA]</scope>
    <source>
        <strain evidence="2">mu1</strain>
    </source>
</reference>
<proteinExistence type="predicted"/>
<sequence>MAEIEWVDFLIINNIKYYQNYDGTKAVTEEQLGDKVGEIKYMLNEHACTDHVEKNGDASFLPIGTAVYALKGYKSEFRVVANNKIYEVKDNSKAATIGELYDIDGKVEKISLESSKDGSLIGDFSKEASEEFVYELLNLTNVGFNAVYEKTKHEAGIFLRVHLQDGTSFRMVYYPKANGFNAGAFGSEKIRKIIMSQEQVKAAVGL</sequence>